<dbReference type="InterPro" id="IPR002823">
    <property type="entry name" value="DUF112_TM"/>
</dbReference>
<feature type="transmembrane region" description="Helical" evidence="1">
    <location>
        <begin position="358"/>
        <end position="380"/>
    </location>
</feature>
<gene>
    <name evidence="3" type="ORF">EV216_10970</name>
</gene>
<feature type="transmembrane region" description="Helical" evidence="1">
    <location>
        <begin position="28"/>
        <end position="46"/>
    </location>
</feature>
<protein>
    <submittedName>
        <fullName evidence="3">Putative tricarboxylic transport membrane protein</fullName>
    </submittedName>
</protein>
<sequence length="510" mass="52592">MDLLLAAAQVALAPAALVAVLAGCLLGVVFGAIPGLTFTVAMALVVPMSFSMETAPAIGLLLGTYIGGMTGGSVSAILLGIPGTPSAAATVLDGYQLTRRGKASLALGTAVVASAFGGIVSLIIMVVSVDMVARLALRFGPAETFGLLVFGLSTICGLAQKSLIKGLIAGVLGLMVMTIGIDEMEGAQRLTFGTVVLQQGVSLLVAMIALFAVPHVIDAFVQHYAGERKPQEVADVRAELPSIRDILRDFWLMLRCALLGTGIGAIPGTGGPIAAFLAYAHARKSSKRPERFGKGEMAGVVAPETANNAVTGGAMIPLLSLGIPGDPATAILLSGLLIHGLIPGPMLFIQNPGEIYQIYLAIIVAYVAVVAIQLLGIRFFVQVLRVPAHLLAVAVIVMCAYGAFAIRNSVFDVVSVAVLGGMAYGLMRVGIPLTPIILGLVLGPAIERDFRTAMILSEGDPSVFVASVPGAVFLGLAALVVGAQLLRSIRATLSARRTEEKRRASVTPSE</sequence>
<feature type="transmembrane region" description="Helical" evidence="1">
    <location>
        <begin position="58"/>
        <end position="83"/>
    </location>
</feature>
<keyword evidence="4" id="KW-1185">Reference proteome</keyword>
<accession>A0A4R1YV54</accession>
<dbReference type="AlphaFoldDB" id="A0A4R1YV54"/>
<feature type="transmembrane region" description="Helical" evidence="1">
    <location>
        <begin position="252"/>
        <end position="279"/>
    </location>
</feature>
<feature type="domain" description="DUF112" evidence="2">
    <location>
        <begin position="17"/>
        <end position="438"/>
    </location>
</feature>
<feature type="transmembrane region" description="Helical" evidence="1">
    <location>
        <begin position="201"/>
        <end position="221"/>
    </location>
</feature>
<evidence type="ECO:0000313" key="4">
    <source>
        <dbReference type="Proteomes" id="UP000295277"/>
    </source>
</evidence>
<feature type="transmembrane region" description="Helical" evidence="1">
    <location>
        <begin position="413"/>
        <end position="443"/>
    </location>
</feature>
<proteinExistence type="predicted"/>
<feature type="transmembrane region" description="Helical" evidence="1">
    <location>
        <begin position="103"/>
        <end position="129"/>
    </location>
</feature>
<evidence type="ECO:0000259" key="2">
    <source>
        <dbReference type="Pfam" id="PF01970"/>
    </source>
</evidence>
<dbReference type="PANTHER" id="PTHR35342">
    <property type="entry name" value="TRICARBOXYLIC TRANSPORT PROTEIN"/>
    <property type="match status" value="1"/>
</dbReference>
<name>A0A4R1YV54_9RHOB</name>
<dbReference type="Pfam" id="PF01970">
    <property type="entry name" value="TctA"/>
    <property type="match status" value="1"/>
</dbReference>
<feature type="transmembrane region" description="Helical" evidence="1">
    <location>
        <begin position="463"/>
        <end position="486"/>
    </location>
</feature>
<keyword evidence="1" id="KW-0812">Transmembrane</keyword>
<dbReference type="Proteomes" id="UP000295277">
    <property type="component" value="Unassembled WGS sequence"/>
</dbReference>
<keyword evidence="1" id="KW-0472">Membrane</keyword>
<keyword evidence="1" id="KW-1133">Transmembrane helix</keyword>
<comment type="caution">
    <text evidence="3">The sequence shown here is derived from an EMBL/GenBank/DDBJ whole genome shotgun (WGS) entry which is preliminary data.</text>
</comment>
<feature type="transmembrane region" description="Helical" evidence="1">
    <location>
        <begin position="328"/>
        <end position="349"/>
    </location>
</feature>
<dbReference type="PANTHER" id="PTHR35342:SF5">
    <property type="entry name" value="TRICARBOXYLIC TRANSPORT PROTEIN"/>
    <property type="match status" value="1"/>
</dbReference>
<dbReference type="EMBL" id="SLVM01000009">
    <property type="protein sequence ID" value="TCM84985.1"/>
    <property type="molecule type" value="Genomic_DNA"/>
</dbReference>
<evidence type="ECO:0000256" key="1">
    <source>
        <dbReference type="SAM" id="Phobius"/>
    </source>
</evidence>
<evidence type="ECO:0000313" key="3">
    <source>
        <dbReference type="EMBL" id="TCM84985.1"/>
    </source>
</evidence>
<reference evidence="3 4" key="1">
    <citation type="submission" date="2019-03" db="EMBL/GenBank/DDBJ databases">
        <title>Genomic Encyclopedia of Type Strains, Phase IV (KMG-IV): sequencing the most valuable type-strain genomes for metagenomic binning, comparative biology and taxonomic classification.</title>
        <authorList>
            <person name="Goeker M."/>
        </authorList>
    </citation>
    <scope>NUCLEOTIDE SEQUENCE [LARGE SCALE GENOMIC DNA]</scope>
    <source>
        <strain evidence="3 4">DSM 21153</strain>
    </source>
</reference>
<feature type="transmembrane region" description="Helical" evidence="1">
    <location>
        <begin position="163"/>
        <end position="181"/>
    </location>
</feature>
<feature type="transmembrane region" description="Helical" evidence="1">
    <location>
        <begin position="386"/>
        <end position="406"/>
    </location>
</feature>
<dbReference type="OrthoDB" id="9791872at2"/>
<organism evidence="3 4">
    <name type="scientific">Rhodovulum steppense</name>
    <dbReference type="NCBI Taxonomy" id="540251"/>
    <lineage>
        <taxon>Bacteria</taxon>
        <taxon>Pseudomonadati</taxon>
        <taxon>Pseudomonadota</taxon>
        <taxon>Alphaproteobacteria</taxon>
        <taxon>Rhodobacterales</taxon>
        <taxon>Paracoccaceae</taxon>
        <taxon>Rhodovulum</taxon>
    </lineage>
</organism>